<dbReference type="Gene3D" id="3.90.870.20">
    <property type="entry name" value="Carbamoyltransferase, C-terminal domain"/>
    <property type="match status" value="1"/>
</dbReference>
<dbReference type="AlphaFoldDB" id="A0A848DSN5"/>
<dbReference type="InterPro" id="IPR031730">
    <property type="entry name" value="Carbam_trans_C"/>
</dbReference>
<proteinExistence type="inferred from homology"/>
<dbReference type="Pfam" id="PF16861">
    <property type="entry name" value="Carbam_trans_C"/>
    <property type="match status" value="1"/>
</dbReference>
<dbReference type="PANTHER" id="PTHR34847">
    <property type="entry name" value="NODULATION PROTEIN U"/>
    <property type="match status" value="1"/>
</dbReference>
<keyword evidence="5" id="KW-1185">Reference proteome</keyword>
<evidence type="ECO:0000313" key="5">
    <source>
        <dbReference type="Proteomes" id="UP000586918"/>
    </source>
</evidence>
<dbReference type="Gene3D" id="3.30.420.40">
    <property type="match status" value="1"/>
</dbReference>
<dbReference type="RefSeq" id="WP_281358675.1">
    <property type="nucleotide sequence ID" value="NZ_JAAXKZ010000203.1"/>
</dbReference>
<evidence type="ECO:0000256" key="1">
    <source>
        <dbReference type="ARBA" id="ARBA00006129"/>
    </source>
</evidence>
<feature type="domain" description="Carbamoyltransferase C-terminal" evidence="3">
    <location>
        <begin position="175"/>
        <end position="343"/>
    </location>
</feature>
<evidence type="ECO:0000259" key="2">
    <source>
        <dbReference type="Pfam" id="PF02543"/>
    </source>
</evidence>
<comment type="caution">
    <text evidence="4">The sequence shown here is derived from an EMBL/GenBank/DDBJ whole genome shotgun (WGS) entry which is preliminary data.</text>
</comment>
<dbReference type="InterPro" id="IPR051338">
    <property type="entry name" value="NodU/CmcH_Carbamoyltrnsfr"/>
</dbReference>
<reference evidence="4 5" key="1">
    <citation type="submission" date="2020-04" db="EMBL/GenBank/DDBJ databases">
        <authorList>
            <person name="Klaysubun C."/>
            <person name="Duangmal K."/>
            <person name="Lipun K."/>
        </authorList>
    </citation>
    <scope>NUCLEOTIDE SEQUENCE [LARGE SCALE GENOMIC DNA]</scope>
    <source>
        <strain evidence="4 5">DSM 45300</strain>
    </source>
</reference>
<name>A0A848DSN5_9PSEU</name>
<dbReference type="GO" id="GO:0016740">
    <property type="term" value="F:transferase activity"/>
    <property type="evidence" value="ECO:0007669"/>
    <property type="project" value="UniProtKB-KW"/>
</dbReference>
<gene>
    <name evidence="4" type="ORF">HF519_29070</name>
</gene>
<evidence type="ECO:0000259" key="3">
    <source>
        <dbReference type="Pfam" id="PF16861"/>
    </source>
</evidence>
<accession>A0A848DSN5</accession>
<feature type="domain" description="Carbamoyltransferase" evidence="2">
    <location>
        <begin position="50"/>
        <end position="121"/>
    </location>
</feature>
<dbReference type="Proteomes" id="UP000586918">
    <property type="component" value="Unassembled WGS sequence"/>
</dbReference>
<dbReference type="PANTHER" id="PTHR34847:SF1">
    <property type="entry name" value="NODULATION PROTEIN U"/>
    <property type="match status" value="1"/>
</dbReference>
<sequence length="353" mass="38090">YGRPDALGLPELAVEDNRVLIPPEWLEVFGRPDPYTHFRGGDGSFGDCADLAAAGQCAFETAVLRLADWVHRETGMDDLCFAGGTALNCSANGRLVRESGFDGVFIPPSPHDGGTALGCALYGMIECLGRPRGFRWTNDFLGPEPDPGAISDAVRAASPDLVVERPLDLVDRTVELLDSGHVLGLHQGRSESGPRALGNRSIIADARRPGMRDFINARVKGREWFRPLAPLVLLDAATDVFDHEGPAPFMLLAMDVRDHRRAALPAITHVDGTARIQTVEPVNTPFLHAVLSGFESRTGCPVLLNTSLNGPGDPLAETPEDSLACLRDTALHGLVMPPYLIRKRHAEPPIPAR</sequence>
<organism evidence="4 5">
    <name type="scientific">Pseudonocardia bannensis</name>
    <dbReference type="NCBI Taxonomy" id="630973"/>
    <lineage>
        <taxon>Bacteria</taxon>
        <taxon>Bacillati</taxon>
        <taxon>Actinomycetota</taxon>
        <taxon>Actinomycetes</taxon>
        <taxon>Pseudonocardiales</taxon>
        <taxon>Pseudonocardiaceae</taxon>
        <taxon>Pseudonocardia</taxon>
    </lineage>
</organism>
<evidence type="ECO:0000313" key="4">
    <source>
        <dbReference type="EMBL" id="NMH95523.1"/>
    </source>
</evidence>
<dbReference type="InterPro" id="IPR003696">
    <property type="entry name" value="Carbtransf_dom"/>
</dbReference>
<dbReference type="EMBL" id="JAAXKZ010000203">
    <property type="protein sequence ID" value="NMH95523.1"/>
    <property type="molecule type" value="Genomic_DNA"/>
</dbReference>
<protein>
    <submittedName>
        <fullName evidence="4">Carbamoyltransferase</fullName>
    </submittedName>
</protein>
<comment type="similarity">
    <text evidence="1">Belongs to the NodU/CmcH family.</text>
</comment>
<dbReference type="InterPro" id="IPR038152">
    <property type="entry name" value="Carbam_trans_C_sf"/>
</dbReference>
<feature type="non-terminal residue" evidence="4">
    <location>
        <position position="1"/>
    </location>
</feature>
<dbReference type="Pfam" id="PF02543">
    <property type="entry name" value="Carbam_trans_N"/>
    <property type="match status" value="1"/>
</dbReference>
<keyword evidence="4" id="KW-0808">Transferase</keyword>